<name>A0A6B8KBM6_9HYPH</name>
<gene>
    <name evidence="1" type="ORF">H2LOC_001370</name>
</gene>
<keyword evidence="2" id="KW-1185">Reference proteome</keyword>
<proteinExistence type="predicted"/>
<dbReference type="EMBL" id="CP046052">
    <property type="protein sequence ID" value="QGM44455.1"/>
    <property type="molecule type" value="Genomic_DNA"/>
</dbReference>
<organism evidence="1 2">
    <name type="scientific">Methylocystis heyeri</name>
    <dbReference type="NCBI Taxonomy" id="391905"/>
    <lineage>
        <taxon>Bacteria</taxon>
        <taxon>Pseudomonadati</taxon>
        <taxon>Pseudomonadota</taxon>
        <taxon>Alphaproteobacteria</taxon>
        <taxon>Hyphomicrobiales</taxon>
        <taxon>Methylocystaceae</taxon>
        <taxon>Methylocystis</taxon>
    </lineage>
</organism>
<dbReference type="KEGG" id="mhey:H2LOC_001370"/>
<accession>A0A6B8KBM6</accession>
<dbReference type="RefSeq" id="WP_136494757.1">
    <property type="nucleotide sequence ID" value="NZ_CP046052.1"/>
</dbReference>
<evidence type="ECO:0000313" key="1">
    <source>
        <dbReference type="EMBL" id="QGM44455.1"/>
    </source>
</evidence>
<dbReference type="AlphaFoldDB" id="A0A6B8KBM6"/>
<dbReference type="Proteomes" id="UP000309061">
    <property type="component" value="Chromosome"/>
</dbReference>
<dbReference type="OrthoDB" id="8453017at2"/>
<evidence type="ECO:0000313" key="2">
    <source>
        <dbReference type="Proteomes" id="UP000309061"/>
    </source>
</evidence>
<sequence>MISAVDVTVSAFKGFEFDPTYRAVQGRRILNFDVVGPFVITRHGPKKLIDKQSCSDLRNEVETAWEGLSDACGCYVFAVRAGKGFTPFYAGQQACARPLVAEALNPANITKYNGVPHKKGNPVIFLLPMVTSTGRLRKRPENGKSLRTINFLEDWLIATCLVKNPDLINNRKTKILRNIHVTGILNARPGSGKNGASTALKRAIF</sequence>
<reference evidence="1 2" key="1">
    <citation type="submission" date="2019-11" db="EMBL/GenBank/DDBJ databases">
        <title>The genome sequence of Methylocystis heyeri.</title>
        <authorList>
            <person name="Oshkin I.Y."/>
            <person name="Miroshnikov K."/>
            <person name="Dedysh S.N."/>
        </authorList>
    </citation>
    <scope>NUCLEOTIDE SEQUENCE [LARGE SCALE GENOMIC DNA]</scope>
    <source>
        <strain evidence="1 2">H2</strain>
    </source>
</reference>
<protein>
    <submittedName>
        <fullName evidence="1">Uncharacterized protein</fullName>
    </submittedName>
</protein>